<accession>A0A1Q9JIZ1</accession>
<reference evidence="1 2" key="1">
    <citation type="journal article" date="2016" name="Appl. Environ. Microbiol.">
        <title>Function and Phylogeny of Bacterial Butyryl Coenzyme A:Acetate Transferases and Their Diversity in the Proximal Colon of Swine.</title>
        <authorList>
            <person name="Trachsel J."/>
            <person name="Bayles D.O."/>
            <person name="Looft T."/>
            <person name="Levine U.Y."/>
            <person name="Allen H.K."/>
        </authorList>
    </citation>
    <scope>NUCLEOTIDE SEQUENCE [LARGE SCALE GENOMIC DNA]</scope>
    <source>
        <strain evidence="1 2">68-3-10</strain>
    </source>
</reference>
<dbReference type="AlphaFoldDB" id="A0A1Q9JIZ1"/>
<sequence>MEEEMKLKNSGSAPDREELVNSLIREIKGDFAAEGRTSEIAKEACDMGVDYARTRRFNNSGRYHNYDYRLDDGGSVKAFNYFDIFMTRLQTSAYMDAEKAVRGFFADSGDRLFHLVREQRFGINGVFKAVMSSREAQNLSFSDYVLVIACFCAGFMLEQNTER</sequence>
<dbReference type="RefSeq" id="WP_075713530.1">
    <property type="nucleotide sequence ID" value="NZ_MJIE01000001.1"/>
</dbReference>
<protein>
    <submittedName>
        <fullName evidence="1">Uncharacterized protein</fullName>
    </submittedName>
</protein>
<dbReference type="EMBL" id="MJIE01000001">
    <property type="protein sequence ID" value="OLR56170.1"/>
    <property type="molecule type" value="Genomic_DNA"/>
</dbReference>
<dbReference type="OrthoDB" id="9848994at2"/>
<organism evidence="1 2">
    <name type="scientific">Hornefia porci</name>
    <dbReference type="NCBI Taxonomy" id="2652292"/>
    <lineage>
        <taxon>Bacteria</taxon>
        <taxon>Bacillati</taxon>
        <taxon>Bacillota</taxon>
        <taxon>Clostridia</taxon>
        <taxon>Peptostreptococcales</taxon>
        <taxon>Anaerovoracaceae</taxon>
        <taxon>Hornefia</taxon>
    </lineage>
</organism>
<dbReference type="STRING" id="1261640.BHK98_08880"/>
<comment type="caution">
    <text evidence="1">The sequence shown here is derived from an EMBL/GenBank/DDBJ whole genome shotgun (WGS) entry which is preliminary data.</text>
</comment>
<evidence type="ECO:0000313" key="2">
    <source>
        <dbReference type="Proteomes" id="UP000187404"/>
    </source>
</evidence>
<name>A0A1Q9JIZ1_9FIRM</name>
<gene>
    <name evidence="1" type="ORF">BHK98_08880</name>
</gene>
<keyword evidence="2" id="KW-1185">Reference proteome</keyword>
<dbReference type="Proteomes" id="UP000187404">
    <property type="component" value="Unassembled WGS sequence"/>
</dbReference>
<proteinExistence type="predicted"/>
<evidence type="ECO:0000313" key="1">
    <source>
        <dbReference type="EMBL" id="OLR56170.1"/>
    </source>
</evidence>